<dbReference type="Pfam" id="PF00334">
    <property type="entry name" value="NDK"/>
    <property type="match status" value="1"/>
</dbReference>
<dbReference type="PROSITE" id="PS00469">
    <property type="entry name" value="NDPK"/>
    <property type="match status" value="1"/>
</dbReference>
<evidence type="ECO:0000259" key="12">
    <source>
        <dbReference type="SMART" id="SM00562"/>
    </source>
</evidence>
<comment type="catalytic activity">
    <reaction evidence="11">
        <text>a 2'-deoxyribonucleoside 5'-diphosphate + ATP = a 2'-deoxyribonucleoside 5'-triphosphate + ADP</text>
        <dbReference type="Rhea" id="RHEA:44640"/>
        <dbReference type="ChEBI" id="CHEBI:30616"/>
        <dbReference type="ChEBI" id="CHEBI:61560"/>
        <dbReference type="ChEBI" id="CHEBI:73316"/>
        <dbReference type="ChEBI" id="CHEBI:456216"/>
        <dbReference type="EC" id="2.7.4.6"/>
    </reaction>
</comment>
<feature type="active site" description="Pros-phosphohistidine intermediate" evidence="9">
    <location>
        <position position="116"/>
    </location>
</feature>
<evidence type="ECO:0000256" key="8">
    <source>
        <dbReference type="ARBA" id="ARBA00022840"/>
    </source>
</evidence>
<evidence type="ECO:0000256" key="4">
    <source>
        <dbReference type="ARBA" id="ARBA00017632"/>
    </source>
</evidence>
<dbReference type="GO" id="GO:0005524">
    <property type="term" value="F:ATP binding"/>
    <property type="evidence" value="ECO:0007669"/>
    <property type="project" value="UniProtKB-KW"/>
</dbReference>
<sequence length="134" mass="15074">MSERTFVMIKPEGAQRNIVGQIISRFERKGLVLKNIKSMIPDVGLVEKHYTHLKDKPFFNDLVSHLSSGLVICMIWEGYKAVEVCRKIIGLTDPLQAPIGSIRGDFAVNVDFNVIHGSDSVENAEKEISLWYGE</sequence>
<dbReference type="HOGENOM" id="CLU_060216_6_3_1"/>
<evidence type="ECO:0000256" key="9">
    <source>
        <dbReference type="PROSITE-ProRule" id="PRU00706"/>
    </source>
</evidence>
<evidence type="ECO:0000313" key="13">
    <source>
        <dbReference type="EMBL" id="EQB61042.1"/>
    </source>
</evidence>
<evidence type="ECO:0000313" key="14">
    <source>
        <dbReference type="Proteomes" id="UP000053780"/>
    </source>
</evidence>
<keyword evidence="14" id="KW-1185">Reference proteome</keyword>
<evidence type="ECO:0000256" key="3">
    <source>
        <dbReference type="ARBA" id="ARBA00012966"/>
    </source>
</evidence>
<dbReference type="GO" id="GO:0006183">
    <property type="term" value="P:GTP biosynthetic process"/>
    <property type="evidence" value="ECO:0007669"/>
    <property type="project" value="InterPro"/>
</dbReference>
<feature type="binding site" evidence="9">
    <location>
        <position position="86"/>
    </location>
    <ligand>
        <name>ATP</name>
        <dbReference type="ChEBI" id="CHEBI:30616"/>
    </ligand>
</feature>
<name>T0L0G6_9MICR</name>
<gene>
    <name evidence="13" type="ORF">NAPIS_ORF01379</name>
</gene>
<feature type="binding site" evidence="9">
    <location>
        <position position="58"/>
    </location>
    <ligand>
        <name>ATP</name>
        <dbReference type="ChEBI" id="CHEBI:30616"/>
    </ligand>
</feature>
<dbReference type="OrthoDB" id="2162449at2759"/>
<dbReference type="VEuPathDB" id="MicrosporidiaDB:NAPIS_ORF01379"/>
<dbReference type="InterPro" id="IPR036850">
    <property type="entry name" value="NDK-like_dom_sf"/>
</dbReference>
<dbReference type="CDD" id="cd04413">
    <property type="entry name" value="NDPk_I"/>
    <property type="match status" value="1"/>
</dbReference>
<dbReference type="GO" id="GO:0006228">
    <property type="term" value="P:UTP biosynthetic process"/>
    <property type="evidence" value="ECO:0007669"/>
    <property type="project" value="InterPro"/>
</dbReference>
<evidence type="ECO:0000256" key="6">
    <source>
        <dbReference type="ARBA" id="ARBA00022741"/>
    </source>
</evidence>
<dbReference type="PANTHER" id="PTHR11349">
    <property type="entry name" value="NUCLEOSIDE DIPHOSPHATE KINASE"/>
    <property type="match status" value="1"/>
</dbReference>
<evidence type="ECO:0000256" key="7">
    <source>
        <dbReference type="ARBA" id="ARBA00022777"/>
    </source>
</evidence>
<feature type="binding site" evidence="9">
    <location>
        <position position="10"/>
    </location>
    <ligand>
        <name>ATP</name>
        <dbReference type="ChEBI" id="CHEBI:30616"/>
    </ligand>
</feature>
<dbReference type="PROSITE" id="PS51374">
    <property type="entry name" value="NDPK_LIKE"/>
    <property type="match status" value="1"/>
</dbReference>
<dbReference type="SUPFAM" id="SSF54919">
    <property type="entry name" value="Nucleoside diphosphate kinase, NDK"/>
    <property type="match status" value="1"/>
</dbReference>
<dbReference type="SMART" id="SM00562">
    <property type="entry name" value="NDK"/>
    <property type="match status" value="1"/>
</dbReference>
<evidence type="ECO:0000256" key="5">
    <source>
        <dbReference type="ARBA" id="ARBA00022679"/>
    </source>
</evidence>
<dbReference type="InterPro" id="IPR001564">
    <property type="entry name" value="Nucleoside_diP_kinase"/>
</dbReference>
<keyword evidence="6 11" id="KW-0547">Nucleotide-binding</keyword>
<dbReference type="PRINTS" id="PR01243">
    <property type="entry name" value="NUCDPKINASE"/>
</dbReference>
<dbReference type="NCBIfam" id="NF001908">
    <property type="entry name" value="PRK00668.1"/>
    <property type="match status" value="1"/>
</dbReference>
<dbReference type="Proteomes" id="UP000053780">
    <property type="component" value="Unassembled WGS sequence"/>
</dbReference>
<protein>
    <recommendedName>
        <fullName evidence="4 11">Nucleoside diphosphate kinase</fullName>
        <ecNumber evidence="3 11">2.7.4.6</ecNumber>
    </recommendedName>
</protein>
<reference evidence="13 14" key="1">
    <citation type="journal article" date="2013" name="BMC Genomics">
        <title>Genome sequencing and comparative genomics of honey bee microsporidia, Nosema apis reveal novel insights into host-parasite interactions.</title>
        <authorList>
            <person name="Chen Yp."/>
            <person name="Pettis J.S."/>
            <person name="Zhao Y."/>
            <person name="Liu X."/>
            <person name="Tallon L.J."/>
            <person name="Sadzewicz L.D."/>
            <person name="Li R."/>
            <person name="Zheng H."/>
            <person name="Huang S."/>
            <person name="Zhang X."/>
            <person name="Hamilton M.C."/>
            <person name="Pernal S.F."/>
            <person name="Melathopoulos A.P."/>
            <person name="Yan X."/>
            <person name="Evans J.D."/>
        </authorList>
    </citation>
    <scope>NUCLEOTIDE SEQUENCE [LARGE SCALE GENOMIC DNA]</scope>
    <source>
        <strain evidence="13 14">BRL 01</strain>
    </source>
</reference>
<dbReference type="EC" id="2.7.4.6" evidence="3 11"/>
<keyword evidence="7 11" id="KW-0418">Kinase</keyword>
<dbReference type="AlphaFoldDB" id="T0L0G6"/>
<keyword evidence="8 11" id="KW-0067">ATP-binding</keyword>
<proteinExistence type="inferred from homology"/>
<dbReference type="FunFam" id="3.30.70.141:FF:000002">
    <property type="entry name" value="Nucleoside diphosphate kinase"/>
    <property type="match status" value="1"/>
</dbReference>
<evidence type="ECO:0000256" key="1">
    <source>
        <dbReference type="ARBA" id="ARBA00001946"/>
    </source>
</evidence>
<feature type="domain" description="Nucleoside diphosphate kinase-like" evidence="12">
    <location>
        <begin position="2"/>
        <end position="134"/>
    </location>
</feature>
<keyword evidence="5 11" id="KW-0808">Transferase</keyword>
<evidence type="ECO:0000256" key="2">
    <source>
        <dbReference type="ARBA" id="ARBA00008142"/>
    </source>
</evidence>
<comment type="cofactor">
    <cofactor evidence="1">
        <name>Mg(2+)</name>
        <dbReference type="ChEBI" id="CHEBI:18420"/>
    </cofactor>
</comment>
<feature type="binding site" evidence="9">
    <location>
        <position position="113"/>
    </location>
    <ligand>
        <name>ATP</name>
        <dbReference type="ChEBI" id="CHEBI:30616"/>
    </ligand>
</feature>
<dbReference type="Gene3D" id="3.30.70.141">
    <property type="entry name" value="Nucleoside diphosphate kinase-like domain"/>
    <property type="match status" value="1"/>
</dbReference>
<evidence type="ECO:0000256" key="11">
    <source>
        <dbReference type="RuleBase" id="RU004013"/>
    </source>
</evidence>
<evidence type="ECO:0000256" key="10">
    <source>
        <dbReference type="RuleBase" id="RU004011"/>
    </source>
</evidence>
<dbReference type="InterPro" id="IPR023005">
    <property type="entry name" value="Nucleoside_diP_kinase_AS"/>
</dbReference>
<organism evidence="13 14">
    <name type="scientific">Vairimorpha apis BRL 01</name>
    <dbReference type="NCBI Taxonomy" id="1037528"/>
    <lineage>
        <taxon>Eukaryota</taxon>
        <taxon>Fungi</taxon>
        <taxon>Fungi incertae sedis</taxon>
        <taxon>Microsporidia</taxon>
        <taxon>Nosematidae</taxon>
        <taxon>Vairimorpha</taxon>
    </lineage>
</organism>
<dbReference type="GO" id="GO:0004550">
    <property type="term" value="F:nucleoside diphosphate kinase activity"/>
    <property type="evidence" value="ECO:0007669"/>
    <property type="project" value="UniProtKB-EC"/>
</dbReference>
<feature type="binding site" evidence="9">
    <location>
        <position position="103"/>
    </location>
    <ligand>
        <name>ATP</name>
        <dbReference type="ChEBI" id="CHEBI:30616"/>
    </ligand>
</feature>
<accession>T0L0G6</accession>
<dbReference type="EMBL" id="KE647183">
    <property type="protein sequence ID" value="EQB61042.1"/>
    <property type="molecule type" value="Genomic_DNA"/>
</dbReference>
<feature type="binding site" evidence="9">
    <location>
        <position position="92"/>
    </location>
    <ligand>
        <name>ATP</name>
        <dbReference type="ChEBI" id="CHEBI:30616"/>
    </ligand>
</feature>
<dbReference type="InterPro" id="IPR034907">
    <property type="entry name" value="NDK-like_dom"/>
</dbReference>
<comment type="similarity">
    <text evidence="2 9 10">Belongs to the NDK family.</text>
</comment>
<dbReference type="GO" id="GO:0006241">
    <property type="term" value="P:CTP biosynthetic process"/>
    <property type="evidence" value="ECO:0007669"/>
    <property type="project" value="InterPro"/>
</dbReference>